<dbReference type="RefSeq" id="XP_013398192.1">
    <property type="nucleotide sequence ID" value="XM_013542738.1"/>
</dbReference>
<dbReference type="AlphaFoldDB" id="A0A1S3IJ04"/>
<reference evidence="3" key="1">
    <citation type="submission" date="2025-08" db="UniProtKB">
        <authorList>
            <consortium name="RefSeq"/>
        </authorList>
    </citation>
    <scope>IDENTIFICATION</scope>
    <source>
        <tissue evidence="3">Gonads</tissue>
    </source>
</reference>
<dbReference type="InParanoid" id="A0A1S3IJ04"/>
<dbReference type="InterPro" id="IPR036390">
    <property type="entry name" value="WH_DNA-bd_sf"/>
</dbReference>
<dbReference type="PROSITE" id="PS50186">
    <property type="entry name" value="DEP"/>
    <property type="match status" value="1"/>
</dbReference>
<evidence type="ECO:0000259" key="1">
    <source>
        <dbReference type="PROSITE" id="PS50186"/>
    </source>
</evidence>
<protein>
    <submittedName>
        <fullName evidence="3">Uncharacterized protein LOC106164733 isoform X1</fullName>
    </submittedName>
</protein>
<evidence type="ECO:0000313" key="3">
    <source>
        <dbReference type="RefSeq" id="XP_013398192.1"/>
    </source>
</evidence>
<dbReference type="KEGG" id="lak:106164733"/>
<dbReference type="Pfam" id="PF00610">
    <property type="entry name" value="DEP"/>
    <property type="match status" value="1"/>
</dbReference>
<dbReference type="OrthoDB" id="276323at2759"/>
<proteinExistence type="predicted"/>
<dbReference type="PANTHER" id="PTHR16206">
    <property type="entry name" value="DEP DOMAIN-CONTAINING"/>
    <property type="match status" value="1"/>
</dbReference>
<sequence>MAASWKGSPLLLNFERRHSYAKPGGQFKATQMWNELIEILRHRVDVKRRRHLMKYYDDCFTGSDAVDVMLRHLLDEGQACGKEISRENAIKLCQTFMDNNIFEPVCSKASSSEEKKSMFEDSSNKFYKFIEPPDSEYGFSDENIDEVDTDMMDNHEVKETLPRKDTKMRIHKEVEPDLIDGEGVYSNPVVVNRQGQVLQEIINIKDSIRKRSSDISDSMKRKSRDFVKKNFTPDVFRSPPKIAWQGNQGTPLSDCLKKRRIPAEGLRKTLFEEKFAIMKEELFREAALAKLLTIIDLPMLDGILMDASREKKATRHNTVIFNTGHASPCYIGSERPSDPWIKGALSLLDHIPAGISVLTSLANELMSAEEQKWRLFQTLAGHYSAMPQPLLSDKCLDLYVGIIKLISEGKRSGLEALQLSMLLLPTDIRAELKKLLKFMQVAASDGEMKLDPKLSNREAVNNIFTGAVFKCKLLAPQPTSLLVMFMMDNCDAVFTTPKDIKFMVMQSLQQMKGSEMDPVVGKNLEHEKAGI</sequence>
<evidence type="ECO:0000313" key="2">
    <source>
        <dbReference type="Proteomes" id="UP000085678"/>
    </source>
</evidence>
<accession>A0A1S3IJ04</accession>
<keyword evidence="2" id="KW-1185">Reference proteome</keyword>
<name>A0A1S3IJ04_LINAN</name>
<dbReference type="SUPFAM" id="SSF46785">
    <property type="entry name" value="Winged helix' DNA-binding domain"/>
    <property type="match status" value="1"/>
</dbReference>
<dbReference type="InterPro" id="IPR000591">
    <property type="entry name" value="DEP_dom"/>
</dbReference>
<dbReference type="Proteomes" id="UP000085678">
    <property type="component" value="Unplaced"/>
</dbReference>
<dbReference type="GO" id="GO:0035556">
    <property type="term" value="P:intracellular signal transduction"/>
    <property type="evidence" value="ECO:0007669"/>
    <property type="project" value="InterPro"/>
</dbReference>
<organism evidence="2 3">
    <name type="scientific">Lingula anatina</name>
    <name type="common">Brachiopod</name>
    <name type="synonym">Lingula unguis</name>
    <dbReference type="NCBI Taxonomy" id="7574"/>
    <lineage>
        <taxon>Eukaryota</taxon>
        <taxon>Metazoa</taxon>
        <taxon>Spiralia</taxon>
        <taxon>Lophotrochozoa</taxon>
        <taxon>Brachiopoda</taxon>
        <taxon>Linguliformea</taxon>
        <taxon>Lingulata</taxon>
        <taxon>Lingulida</taxon>
        <taxon>Linguloidea</taxon>
        <taxon>Lingulidae</taxon>
        <taxon>Lingula</taxon>
    </lineage>
</organism>
<dbReference type="PANTHER" id="PTHR16206:SF19">
    <property type="entry name" value="DEP DOMAIN-CONTAINING PROTEIN"/>
    <property type="match status" value="1"/>
</dbReference>
<feature type="domain" description="DEP" evidence="1">
    <location>
        <begin position="40"/>
        <end position="131"/>
    </location>
</feature>
<gene>
    <name evidence="3" type="primary">LOC106164733</name>
</gene>
<dbReference type="InterPro" id="IPR036388">
    <property type="entry name" value="WH-like_DNA-bd_sf"/>
</dbReference>
<dbReference type="GeneID" id="106164733"/>
<dbReference type="Gene3D" id="1.10.10.10">
    <property type="entry name" value="Winged helix-like DNA-binding domain superfamily/Winged helix DNA-binding domain"/>
    <property type="match status" value="1"/>
</dbReference>
<dbReference type="SMART" id="SM00049">
    <property type="entry name" value="DEP"/>
    <property type="match status" value="1"/>
</dbReference>